<dbReference type="InterPro" id="IPR046227">
    <property type="entry name" value="DUF6260"/>
</dbReference>
<organism evidence="1">
    <name type="scientific">marine sediment metagenome</name>
    <dbReference type="NCBI Taxonomy" id="412755"/>
    <lineage>
        <taxon>unclassified sequences</taxon>
        <taxon>metagenomes</taxon>
        <taxon>ecological metagenomes</taxon>
    </lineage>
</organism>
<protein>
    <submittedName>
        <fullName evidence="1">Uncharacterized protein</fullName>
    </submittedName>
</protein>
<comment type="caution">
    <text evidence="1">The sequence shown here is derived from an EMBL/GenBank/DDBJ whole genome shotgun (WGS) entry which is preliminary data.</text>
</comment>
<reference evidence="1" key="1">
    <citation type="journal article" date="2014" name="Front. Microbiol.">
        <title>High frequency of phylogenetically diverse reductive dehalogenase-homologous genes in deep subseafloor sedimentary metagenomes.</title>
        <authorList>
            <person name="Kawai M."/>
            <person name="Futagami T."/>
            <person name="Toyoda A."/>
            <person name="Takaki Y."/>
            <person name="Nishi S."/>
            <person name="Hori S."/>
            <person name="Arai W."/>
            <person name="Tsubouchi T."/>
            <person name="Morono Y."/>
            <person name="Uchiyama I."/>
            <person name="Ito T."/>
            <person name="Fujiyama A."/>
            <person name="Inagaki F."/>
            <person name="Takami H."/>
        </authorList>
    </citation>
    <scope>NUCLEOTIDE SEQUENCE</scope>
    <source>
        <strain evidence="1">Expedition CK06-06</strain>
    </source>
</reference>
<feature type="non-terminal residue" evidence="1">
    <location>
        <position position="236"/>
    </location>
</feature>
<name>X0SWU8_9ZZZZ</name>
<gene>
    <name evidence="1" type="ORF">S01H1_07306</name>
</gene>
<dbReference type="EMBL" id="BARS01003768">
    <property type="protein sequence ID" value="GAF68285.1"/>
    <property type="molecule type" value="Genomic_DNA"/>
</dbReference>
<dbReference type="Pfam" id="PF19774">
    <property type="entry name" value="DUF6260"/>
    <property type="match status" value="1"/>
</dbReference>
<sequence length="236" mass="25942">MGLITPGDANVGNINEVGGAVAAKLLRNNMDVECLRTNETLLHEEWLTIDKVVLEAAQLRQVGVADLRSRGLTHTVPNGLSKTVLGYQDMSDIEDAVASMDGLTRGERDRPEYDLAYLPLPIIHKDFSFTAREIAESRNGGQPLDTTMASMAAQKVTEKVENWLYQGSGTFTYGGGTIYGYEDAPQRTTRSMATAAWDTDTAANILTQVIAMKQDLIDDRRYGPYVLYVPTAYETV</sequence>
<accession>X0SWU8</accession>
<proteinExistence type="predicted"/>
<dbReference type="AlphaFoldDB" id="X0SWU8"/>
<evidence type="ECO:0000313" key="1">
    <source>
        <dbReference type="EMBL" id="GAF68285.1"/>
    </source>
</evidence>
<dbReference type="Gene3D" id="3.30.2400.30">
    <property type="match status" value="1"/>
</dbReference>